<dbReference type="InterPro" id="IPR051161">
    <property type="entry name" value="Mannose-6P_isomerase_type2"/>
</dbReference>
<sequence>MILPVILAGGTGSRLWPKSRAMHPKQFLKILSDNTMLQETLLRLDGIEYLDPLIVCNEEYRFLVAEQIREIKLHCEILLEPEAKNTAPAITLAALHAVETNPDAILLVLAADHQIENIKNFHQSIYQAEQLARQQKLVTFGIVPHKAETGYGYIKRGKPIEAGFLVEEFTEKPQIEKAKEFLQSGRYYWNSGMFMFRAKDLLAEINQYSPETLSLCEQAMEKVTQDLDFVRIQDEAFTRCPSVSIDYAVMEKTKNAVTVPLDAGWNDVGSWAAIWEVTPKDNNGNQLTGDVLVSGSSGCLIQAEDRIVSALGLKDTVIVDTKDALLVAHKDAVQDVKVIVEKLKQSQRTEWQIHREVCRPWGKFDAIDSGHRYQVKRITVNPGAKISVQMHHHRAEHWIVVSGTAKVRKGEQIFLLAENESTYIPIGEIHSLENPGKVPLELIEVQTGAYLGEDDIVRFEDDYGRIK</sequence>
<dbReference type="Pfam" id="PF22640">
    <property type="entry name" value="ManC_GMP_beta-helix"/>
    <property type="match status" value="1"/>
</dbReference>
<dbReference type="EMBL" id="JBEVCJ010000001">
    <property type="protein sequence ID" value="MET1253613.1"/>
    <property type="molecule type" value="Genomic_DNA"/>
</dbReference>
<dbReference type="SUPFAM" id="SSF51182">
    <property type="entry name" value="RmlC-like cupins"/>
    <property type="match status" value="1"/>
</dbReference>
<dbReference type="Gene3D" id="3.90.550.10">
    <property type="entry name" value="Spore Coat Polysaccharide Biosynthesis Protein SpsA, Chain A"/>
    <property type="match status" value="1"/>
</dbReference>
<dbReference type="EC" id="5.3.1.8" evidence="1"/>
<keyword evidence="1" id="KW-0413">Isomerase</keyword>
<proteinExistence type="predicted"/>
<comment type="caution">
    <text evidence="1">The sequence shown here is derived from an EMBL/GenBank/DDBJ whole genome shotgun (WGS) entry which is preliminary data.</text>
</comment>
<dbReference type="PANTHER" id="PTHR46390:SF1">
    <property type="entry name" value="MANNOSE-1-PHOSPHATE GUANYLYLTRANSFERASE"/>
    <property type="match status" value="1"/>
</dbReference>
<dbReference type="Gene3D" id="2.60.120.10">
    <property type="entry name" value="Jelly Rolls"/>
    <property type="match status" value="1"/>
</dbReference>
<evidence type="ECO:0000313" key="2">
    <source>
        <dbReference type="Proteomes" id="UP001548189"/>
    </source>
</evidence>
<dbReference type="InterPro" id="IPR006375">
    <property type="entry name" value="Man1P_GuaTrfase/Man6P_Isoase"/>
</dbReference>
<dbReference type="Pfam" id="PF00483">
    <property type="entry name" value="NTP_transferase"/>
    <property type="match status" value="1"/>
</dbReference>
<dbReference type="InterPro" id="IPR014710">
    <property type="entry name" value="RmlC-like_jellyroll"/>
</dbReference>
<dbReference type="PANTHER" id="PTHR46390">
    <property type="entry name" value="MANNOSE-1-PHOSPHATE GUANYLYLTRANSFERASE"/>
    <property type="match status" value="1"/>
</dbReference>
<keyword evidence="2" id="KW-1185">Reference proteome</keyword>
<accession>A0ABV2BPH1</accession>
<dbReference type="InterPro" id="IPR001538">
    <property type="entry name" value="Man6P_isomerase-2_C"/>
</dbReference>
<name>A0ABV2BPH1_9GAMM</name>
<gene>
    <name evidence="1" type="ORF">ABVT43_00590</name>
</gene>
<dbReference type="InterPro" id="IPR054566">
    <property type="entry name" value="ManC/GMP-like_b-helix"/>
</dbReference>
<dbReference type="Proteomes" id="UP001548189">
    <property type="component" value="Unassembled WGS sequence"/>
</dbReference>
<dbReference type="InterPro" id="IPR029044">
    <property type="entry name" value="Nucleotide-diphossugar_trans"/>
</dbReference>
<reference evidence="1 2" key="1">
    <citation type="submission" date="2024-06" db="EMBL/GenBank/DDBJ databases">
        <authorList>
            <person name="Li F."/>
        </authorList>
    </citation>
    <scope>NUCLEOTIDE SEQUENCE [LARGE SCALE GENOMIC DNA]</scope>
    <source>
        <strain evidence="1 2">GXAS 311</strain>
    </source>
</reference>
<dbReference type="EC" id="2.7.7.13" evidence="1"/>
<dbReference type="InterPro" id="IPR005835">
    <property type="entry name" value="NTP_transferase_dom"/>
</dbReference>
<dbReference type="CDD" id="cd02213">
    <property type="entry name" value="cupin_PMI_typeII_C"/>
    <property type="match status" value="1"/>
</dbReference>
<dbReference type="NCBIfam" id="TIGR01479">
    <property type="entry name" value="GMP_PMI"/>
    <property type="match status" value="1"/>
</dbReference>
<dbReference type="Pfam" id="PF01050">
    <property type="entry name" value="MannoseP_isomer"/>
    <property type="match status" value="1"/>
</dbReference>
<dbReference type="GO" id="GO:0004476">
    <property type="term" value="F:mannose-6-phosphate isomerase activity"/>
    <property type="evidence" value="ECO:0007669"/>
    <property type="project" value="UniProtKB-EC"/>
</dbReference>
<keyword evidence="1" id="KW-0548">Nucleotidyltransferase</keyword>
<protein>
    <submittedName>
        <fullName evidence="1">Mannose-1-phosphate guanylyltransferase/mannose-6-phosphate isomerase</fullName>
        <ecNumber evidence="1">2.7.7.13</ecNumber>
        <ecNumber evidence="1">5.3.1.8</ecNumber>
    </submittedName>
</protein>
<dbReference type="SUPFAM" id="SSF53448">
    <property type="entry name" value="Nucleotide-diphospho-sugar transferases"/>
    <property type="match status" value="1"/>
</dbReference>
<dbReference type="GO" id="GO:0004475">
    <property type="term" value="F:mannose-1-phosphate guanylyltransferase (GTP) activity"/>
    <property type="evidence" value="ECO:0007669"/>
    <property type="project" value="UniProtKB-EC"/>
</dbReference>
<evidence type="ECO:0000313" key="1">
    <source>
        <dbReference type="EMBL" id="MET1253613.1"/>
    </source>
</evidence>
<dbReference type="InterPro" id="IPR049577">
    <property type="entry name" value="GMPP_N"/>
</dbReference>
<dbReference type="CDD" id="cd02509">
    <property type="entry name" value="GDP-M1P_Guanylyltransferase"/>
    <property type="match status" value="1"/>
</dbReference>
<organism evidence="1 2">
    <name type="scientific">Aliikangiella maris</name>
    <dbReference type="NCBI Taxonomy" id="3162458"/>
    <lineage>
        <taxon>Bacteria</taxon>
        <taxon>Pseudomonadati</taxon>
        <taxon>Pseudomonadota</taxon>
        <taxon>Gammaproteobacteria</taxon>
        <taxon>Oceanospirillales</taxon>
        <taxon>Pleioneaceae</taxon>
        <taxon>Aliikangiella</taxon>
    </lineage>
</organism>
<dbReference type="InterPro" id="IPR011051">
    <property type="entry name" value="RmlC_Cupin_sf"/>
</dbReference>
<keyword evidence="1" id="KW-0808">Transferase</keyword>